<dbReference type="PANTHER" id="PTHR22572">
    <property type="entry name" value="SUGAR-1-PHOSPHATE GUANYL TRANSFERASE"/>
    <property type="match status" value="1"/>
</dbReference>
<keyword evidence="2" id="KW-0548">Nucleotidyltransferase</keyword>
<dbReference type="GeneID" id="95548847"/>
<dbReference type="OrthoDB" id="9788272at2"/>
<feature type="domain" description="Nucleotidyl transferase" evidence="1">
    <location>
        <begin position="4"/>
        <end position="230"/>
    </location>
</feature>
<keyword evidence="3" id="KW-1185">Reference proteome</keyword>
<evidence type="ECO:0000313" key="2">
    <source>
        <dbReference type="EMBL" id="SME99923.1"/>
    </source>
</evidence>
<protein>
    <submittedName>
        <fullName evidence="2">D-glycero-alpha-D-manno-heptose 1-phosphate guanylyltransferase</fullName>
    </submittedName>
</protein>
<evidence type="ECO:0000259" key="1">
    <source>
        <dbReference type="Pfam" id="PF00483"/>
    </source>
</evidence>
<accession>A0A1X7CNF8</accession>
<dbReference type="InterPro" id="IPR005835">
    <property type="entry name" value="NTP_transferase_dom"/>
</dbReference>
<dbReference type="AlphaFoldDB" id="A0A1X7CNF8"/>
<dbReference type="SUPFAM" id="SSF53448">
    <property type="entry name" value="Nucleotide-diphospho-sugar transferases"/>
    <property type="match status" value="1"/>
</dbReference>
<name>A0A1X7CNF8_TRICW</name>
<dbReference type="RefSeq" id="WP_085224223.1">
    <property type="nucleotide sequence ID" value="NZ_BSQD01000001.1"/>
</dbReference>
<dbReference type="EMBL" id="FXAH01000001">
    <property type="protein sequence ID" value="SME99923.1"/>
    <property type="molecule type" value="Genomic_DNA"/>
</dbReference>
<dbReference type="Gene3D" id="3.90.550.10">
    <property type="entry name" value="Spore Coat Polysaccharide Biosynthesis Protein SpsA, Chain A"/>
    <property type="match status" value="1"/>
</dbReference>
<dbReference type="InterPro" id="IPR050486">
    <property type="entry name" value="Mannose-1P_guanyltransferase"/>
</dbReference>
<reference evidence="3" key="1">
    <citation type="submission" date="2017-04" db="EMBL/GenBank/DDBJ databases">
        <authorList>
            <person name="Varghese N."/>
            <person name="Submissions S."/>
        </authorList>
    </citation>
    <scope>NUCLEOTIDE SEQUENCE [LARGE SCALE GENOMIC DNA]</scope>
    <source>
        <strain evidence="3">Ballard 720</strain>
    </source>
</reference>
<sequence length="234" mass="25601">MTTAIILAGGLGTRLRHVVPDVPKPMAPVNGRPFLEHQMDYWIGQGVRRYILSVGYRREAIVDHFGESYRGVPVDYAIEDSPMGTGGGFLKAAREKRFDEPFLVLNGDTFIELDLAALRRFHAERRSGWTMSLVRAGESGRYMGMCMEPDGRIVSLRSGLGQTGGLVNGGAYLIAPDTVSRLRFSNGERISLEDDILPALAAAGVAVYGFECTGRFVDIGVPNDYFSAADILPR</sequence>
<dbReference type="STRING" id="28094.SAMN06295900_101678"/>
<dbReference type="GO" id="GO:0016779">
    <property type="term" value="F:nucleotidyltransferase activity"/>
    <property type="evidence" value="ECO:0007669"/>
    <property type="project" value="UniProtKB-KW"/>
</dbReference>
<dbReference type="Proteomes" id="UP000192911">
    <property type="component" value="Unassembled WGS sequence"/>
</dbReference>
<evidence type="ECO:0000313" key="3">
    <source>
        <dbReference type="Proteomes" id="UP000192911"/>
    </source>
</evidence>
<dbReference type="InterPro" id="IPR029044">
    <property type="entry name" value="Nucleotide-diphossugar_trans"/>
</dbReference>
<dbReference type="Pfam" id="PF00483">
    <property type="entry name" value="NTP_transferase"/>
    <property type="match status" value="1"/>
</dbReference>
<proteinExistence type="predicted"/>
<gene>
    <name evidence="2" type="ORF">SAMN06295900_101678</name>
</gene>
<dbReference type="CDD" id="cd06915">
    <property type="entry name" value="NTP_transferase_WcbM_like"/>
    <property type="match status" value="1"/>
</dbReference>
<organism evidence="2 3">
    <name type="scientific">Trinickia caryophylli</name>
    <name type="common">Paraburkholderia caryophylli</name>
    <dbReference type="NCBI Taxonomy" id="28094"/>
    <lineage>
        <taxon>Bacteria</taxon>
        <taxon>Pseudomonadati</taxon>
        <taxon>Pseudomonadota</taxon>
        <taxon>Betaproteobacteria</taxon>
        <taxon>Burkholderiales</taxon>
        <taxon>Burkholderiaceae</taxon>
        <taxon>Trinickia</taxon>
    </lineage>
</organism>
<keyword evidence="2" id="KW-0808">Transferase</keyword>